<reference evidence="2" key="2">
    <citation type="submission" date="2021-08" db="EMBL/GenBank/DDBJ databases">
        <authorList>
            <person name="Tani A."/>
            <person name="Ola A."/>
            <person name="Ogura Y."/>
            <person name="Katsura K."/>
            <person name="Hayashi T."/>
        </authorList>
    </citation>
    <scope>NUCLEOTIDE SEQUENCE</scope>
    <source>
        <strain evidence="2">NBRC 15689</strain>
    </source>
</reference>
<proteinExistence type="predicted"/>
<gene>
    <name evidence="2" type="ORF">LKMONMHP_1602</name>
</gene>
<sequence>MHRWLDRLRIWLWQRQVRALERAIRPTGTTEGDGIAATVTGSMNSSGHGAGATSGIGMPLP</sequence>
<comment type="caution">
    <text evidence="2">The sequence shown here is derived from an EMBL/GenBank/DDBJ whole genome shotgun (WGS) entry which is preliminary data.</text>
</comment>
<dbReference type="RefSeq" id="WP_238310625.1">
    <property type="nucleotide sequence ID" value="NZ_BPQV01000004.1"/>
</dbReference>
<evidence type="ECO:0000256" key="1">
    <source>
        <dbReference type="SAM" id="MobiDB-lite"/>
    </source>
</evidence>
<protein>
    <submittedName>
        <fullName evidence="2">Uncharacterized protein</fullName>
    </submittedName>
</protein>
<keyword evidence="3" id="KW-1185">Reference proteome</keyword>
<feature type="region of interest" description="Disordered" evidence="1">
    <location>
        <begin position="39"/>
        <end position="61"/>
    </location>
</feature>
<evidence type="ECO:0000313" key="3">
    <source>
        <dbReference type="Proteomes" id="UP001055156"/>
    </source>
</evidence>
<name>A0ABQ4T8Z7_METOR</name>
<accession>A0ABQ4T8Z7</accession>
<evidence type="ECO:0000313" key="2">
    <source>
        <dbReference type="EMBL" id="GJE26751.1"/>
    </source>
</evidence>
<reference evidence="2" key="1">
    <citation type="journal article" date="2021" name="Front. Microbiol.">
        <title>Comprehensive Comparative Genomics and Phenotyping of Methylobacterium Species.</title>
        <authorList>
            <person name="Alessa O."/>
            <person name="Ogura Y."/>
            <person name="Fujitani Y."/>
            <person name="Takami H."/>
            <person name="Hayashi T."/>
            <person name="Sahin N."/>
            <person name="Tani A."/>
        </authorList>
    </citation>
    <scope>NUCLEOTIDE SEQUENCE</scope>
    <source>
        <strain evidence="2">NBRC 15689</strain>
    </source>
</reference>
<dbReference type="EMBL" id="BPQV01000004">
    <property type="protein sequence ID" value="GJE26751.1"/>
    <property type="molecule type" value="Genomic_DNA"/>
</dbReference>
<organism evidence="2 3">
    <name type="scientific">Methylobacterium organophilum</name>
    <dbReference type="NCBI Taxonomy" id="410"/>
    <lineage>
        <taxon>Bacteria</taxon>
        <taxon>Pseudomonadati</taxon>
        <taxon>Pseudomonadota</taxon>
        <taxon>Alphaproteobacteria</taxon>
        <taxon>Hyphomicrobiales</taxon>
        <taxon>Methylobacteriaceae</taxon>
        <taxon>Methylobacterium</taxon>
    </lineage>
</organism>
<dbReference type="Proteomes" id="UP001055156">
    <property type="component" value="Unassembled WGS sequence"/>
</dbReference>